<proteinExistence type="predicted"/>
<name>W9R6A5_9ROSA</name>
<organism evidence="1 2">
    <name type="scientific">Morus notabilis</name>
    <dbReference type="NCBI Taxonomy" id="981085"/>
    <lineage>
        <taxon>Eukaryota</taxon>
        <taxon>Viridiplantae</taxon>
        <taxon>Streptophyta</taxon>
        <taxon>Embryophyta</taxon>
        <taxon>Tracheophyta</taxon>
        <taxon>Spermatophyta</taxon>
        <taxon>Magnoliopsida</taxon>
        <taxon>eudicotyledons</taxon>
        <taxon>Gunneridae</taxon>
        <taxon>Pentapetalae</taxon>
        <taxon>rosids</taxon>
        <taxon>fabids</taxon>
        <taxon>Rosales</taxon>
        <taxon>Moraceae</taxon>
        <taxon>Moreae</taxon>
        <taxon>Morus</taxon>
    </lineage>
</organism>
<gene>
    <name evidence="1" type="ORF">L484_001488</name>
</gene>
<dbReference type="Proteomes" id="UP000030645">
    <property type="component" value="Unassembled WGS sequence"/>
</dbReference>
<reference evidence="2" key="1">
    <citation type="submission" date="2013-01" db="EMBL/GenBank/DDBJ databases">
        <title>Draft Genome Sequence of a Mulberry Tree, Morus notabilis C.K. Schneid.</title>
        <authorList>
            <person name="He N."/>
            <person name="Zhao S."/>
        </authorList>
    </citation>
    <scope>NUCLEOTIDE SEQUENCE</scope>
</reference>
<evidence type="ECO:0000313" key="1">
    <source>
        <dbReference type="EMBL" id="EXB74318.1"/>
    </source>
</evidence>
<sequence length="69" mass="7900">MDMLGAVVRKQGRGRFSSLIFKTRVLVALVSRLKRKPQKVKQVGGQRGHLNEKQLTEQQLQNTSRIWLG</sequence>
<keyword evidence="2" id="KW-1185">Reference proteome</keyword>
<dbReference type="EMBL" id="KE344641">
    <property type="protein sequence ID" value="EXB74318.1"/>
    <property type="molecule type" value="Genomic_DNA"/>
</dbReference>
<accession>W9R6A5</accession>
<protein>
    <submittedName>
        <fullName evidence="1">Uncharacterized protein</fullName>
    </submittedName>
</protein>
<dbReference type="AlphaFoldDB" id="W9R6A5"/>
<evidence type="ECO:0000313" key="2">
    <source>
        <dbReference type="Proteomes" id="UP000030645"/>
    </source>
</evidence>